<accession>A0ACC0AB96</accession>
<dbReference type="EMBL" id="CM044706">
    <property type="protein sequence ID" value="KAI5658074.1"/>
    <property type="molecule type" value="Genomic_DNA"/>
</dbReference>
<reference evidence="2" key="1">
    <citation type="journal article" date="2023" name="Nat. Plants">
        <title>Single-cell RNA sequencing provides a high-resolution roadmap for understanding the multicellular compartmentation of specialized metabolism.</title>
        <authorList>
            <person name="Sun S."/>
            <person name="Shen X."/>
            <person name="Li Y."/>
            <person name="Li Y."/>
            <person name="Wang S."/>
            <person name="Li R."/>
            <person name="Zhang H."/>
            <person name="Shen G."/>
            <person name="Guo B."/>
            <person name="Wei J."/>
            <person name="Xu J."/>
            <person name="St-Pierre B."/>
            <person name="Chen S."/>
            <person name="Sun C."/>
        </authorList>
    </citation>
    <scope>NUCLEOTIDE SEQUENCE [LARGE SCALE GENOMIC DNA]</scope>
</reference>
<comment type="caution">
    <text evidence="1">The sequence shown here is derived from an EMBL/GenBank/DDBJ whole genome shotgun (WGS) entry which is preliminary data.</text>
</comment>
<name>A0ACC0AB96_CATRO</name>
<evidence type="ECO:0000313" key="1">
    <source>
        <dbReference type="EMBL" id="KAI5658074.1"/>
    </source>
</evidence>
<evidence type="ECO:0000313" key="2">
    <source>
        <dbReference type="Proteomes" id="UP001060085"/>
    </source>
</evidence>
<sequence>MNFSPKSLKLEIPLGGRWAYHARAFPVNELGNIQQHVLVHKYKTLLEDCVVENPNDYQEHGVENYGMVNYGRGTEDIDTGIEGSGNWCYLNSVLQPTRTAPQMFTHIPGCS</sequence>
<keyword evidence="2" id="KW-1185">Reference proteome</keyword>
<gene>
    <name evidence="1" type="ORF">M9H77_26867</name>
</gene>
<organism evidence="1 2">
    <name type="scientific">Catharanthus roseus</name>
    <name type="common">Madagascar periwinkle</name>
    <name type="synonym">Vinca rosea</name>
    <dbReference type="NCBI Taxonomy" id="4058"/>
    <lineage>
        <taxon>Eukaryota</taxon>
        <taxon>Viridiplantae</taxon>
        <taxon>Streptophyta</taxon>
        <taxon>Embryophyta</taxon>
        <taxon>Tracheophyta</taxon>
        <taxon>Spermatophyta</taxon>
        <taxon>Magnoliopsida</taxon>
        <taxon>eudicotyledons</taxon>
        <taxon>Gunneridae</taxon>
        <taxon>Pentapetalae</taxon>
        <taxon>asterids</taxon>
        <taxon>lamiids</taxon>
        <taxon>Gentianales</taxon>
        <taxon>Apocynaceae</taxon>
        <taxon>Rauvolfioideae</taxon>
        <taxon>Vinceae</taxon>
        <taxon>Catharanthinae</taxon>
        <taxon>Catharanthus</taxon>
    </lineage>
</organism>
<dbReference type="Proteomes" id="UP001060085">
    <property type="component" value="Linkage Group LG06"/>
</dbReference>
<proteinExistence type="predicted"/>
<protein>
    <submittedName>
        <fullName evidence="1">Uncharacterized protein</fullName>
    </submittedName>
</protein>